<evidence type="ECO:0000256" key="13">
    <source>
        <dbReference type="SAM" id="Phobius"/>
    </source>
</evidence>
<evidence type="ECO:0000256" key="3">
    <source>
        <dbReference type="ARBA" id="ARBA00022461"/>
    </source>
</evidence>
<keyword evidence="3 12" id="KW-0894">Sodium channel</keyword>
<feature type="transmembrane region" description="Helical" evidence="13">
    <location>
        <begin position="38"/>
        <end position="56"/>
    </location>
</feature>
<dbReference type="RefSeq" id="XP_038057115.1">
    <property type="nucleotide sequence ID" value="XM_038201187.1"/>
</dbReference>
<keyword evidence="11 12" id="KW-0407">Ion channel</keyword>
<dbReference type="EnsemblMetazoa" id="XM_038201187.1">
    <property type="protein sequence ID" value="XP_038057115.1"/>
    <property type="gene ID" value="LOC119728794"/>
</dbReference>
<keyword evidence="8 13" id="KW-0472">Membrane</keyword>
<evidence type="ECO:0000256" key="5">
    <source>
        <dbReference type="ARBA" id="ARBA00022989"/>
    </source>
</evidence>
<evidence type="ECO:0000256" key="2">
    <source>
        <dbReference type="ARBA" id="ARBA00022448"/>
    </source>
</evidence>
<dbReference type="OMA" id="VCERVEY"/>
<keyword evidence="7 12" id="KW-0406">Ion transport</keyword>
<evidence type="ECO:0000256" key="9">
    <source>
        <dbReference type="ARBA" id="ARBA00023180"/>
    </source>
</evidence>
<dbReference type="PANTHER" id="PTHR11690">
    <property type="entry name" value="AMILORIDE-SENSITIVE SODIUM CHANNEL-RELATED"/>
    <property type="match status" value="1"/>
</dbReference>
<evidence type="ECO:0000256" key="1">
    <source>
        <dbReference type="ARBA" id="ARBA00004141"/>
    </source>
</evidence>
<dbReference type="PANTHER" id="PTHR11690:SF286">
    <property type="entry name" value="ACID-SENSING ION CHANNEL 5"/>
    <property type="match status" value="1"/>
</dbReference>
<dbReference type="Pfam" id="PF00858">
    <property type="entry name" value="ASC"/>
    <property type="match status" value="1"/>
</dbReference>
<accession>A0A914A0K1</accession>
<organism evidence="14 15">
    <name type="scientific">Patiria miniata</name>
    <name type="common">Bat star</name>
    <name type="synonym">Asterina miniata</name>
    <dbReference type="NCBI Taxonomy" id="46514"/>
    <lineage>
        <taxon>Eukaryota</taxon>
        <taxon>Metazoa</taxon>
        <taxon>Echinodermata</taxon>
        <taxon>Eleutherozoa</taxon>
        <taxon>Asterozoa</taxon>
        <taxon>Asteroidea</taxon>
        <taxon>Valvatacea</taxon>
        <taxon>Valvatida</taxon>
        <taxon>Asterinidae</taxon>
        <taxon>Patiria</taxon>
    </lineage>
</organism>
<keyword evidence="5 13" id="KW-1133">Transmembrane helix</keyword>
<proteinExistence type="inferred from homology"/>
<keyword evidence="9" id="KW-0325">Glycoprotein</keyword>
<dbReference type="AlphaFoldDB" id="A0A914A0K1"/>
<reference evidence="14" key="1">
    <citation type="submission" date="2022-11" db="UniProtKB">
        <authorList>
            <consortium name="EnsemblMetazoa"/>
        </authorList>
    </citation>
    <scope>IDENTIFICATION</scope>
</reference>
<name>A0A914A0K1_PATMI</name>
<comment type="similarity">
    <text evidence="12">Belongs to the amiloride-sensitive sodium channel (TC 1.A.6) family.</text>
</comment>
<evidence type="ECO:0000256" key="4">
    <source>
        <dbReference type="ARBA" id="ARBA00022692"/>
    </source>
</evidence>
<evidence type="ECO:0000313" key="15">
    <source>
        <dbReference type="Proteomes" id="UP000887568"/>
    </source>
</evidence>
<evidence type="ECO:0000256" key="11">
    <source>
        <dbReference type="ARBA" id="ARBA00023303"/>
    </source>
</evidence>
<keyword evidence="4 12" id="KW-0812">Transmembrane</keyword>
<dbReference type="InterPro" id="IPR001873">
    <property type="entry name" value="ENaC"/>
</dbReference>
<evidence type="ECO:0000256" key="10">
    <source>
        <dbReference type="ARBA" id="ARBA00023201"/>
    </source>
</evidence>
<dbReference type="GO" id="GO:0015280">
    <property type="term" value="F:ligand-gated sodium channel activity"/>
    <property type="evidence" value="ECO:0007669"/>
    <property type="project" value="TreeGrafter"/>
</dbReference>
<comment type="subcellular location">
    <subcellularLocation>
        <location evidence="1">Membrane</location>
        <topology evidence="1">Multi-pass membrane protein</topology>
    </subcellularLocation>
</comment>
<evidence type="ECO:0000256" key="7">
    <source>
        <dbReference type="ARBA" id="ARBA00023065"/>
    </source>
</evidence>
<dbReference type="Gene3D" id="1.10.287.770">
    <property type="entry name" value="YojJ-like"/>
    <property type="match status" value="1"/>
</dbReference>
<dbReference type="FunFam" id="1.10.287.770:FF:000001">
    <property type="entry name" value="Acid-sensing ion channel subunit 1"/>
    <property type="match status" value="1"/>
</dbReference>
<dbReference type="PRINTS" id="PR01078">
    <property type="entry name" value="AMINACHANNEL"/>
</dbReference>
<evidence type="ECO:0000313" key="14">
    <source>
        <dbReference type="EnsemblMetazoa" id="XP_038057115.1"/>
    </source>
</evidence>
<evidence type="ECO:0000256" key="8">
    <source>
        <dbReference type="ARBA" id="ARBA00023136"/>
    </source>
</evidence>
<evidence type="ECO:0000256" key="12">
    <source>
        <dbReference type="RuleBase" id="RU000679"/>
    </source>
</evidence>
<dbReference type="Proteomes" id="UP000887568">
    <property type="component" value="Unplaced"/>
</dbReference>
<sequence length="494" mass="55780">MKDDASKQQADLDREFASTTTLHGIGRVIESSRALVKLIWLTILLVCLGVCIWQITDRFRRYFKYEATTAVSVEYVGDLDFPAVTICNFNRYRLSVLTEADIASLEVLLEYTDYDYDTYDDPETPGEEPNPNEPAANFSYTEFTERTGFILDERTLMDCKWRGKKDSCKAHNFTHEFTSFGNCWTFNSGEDSDENDLPILHQIQPGSGNGLRMIIDIQQHEYAEPVQGGNLEAGLKVLVHGQETPPSVDAEGFAIGPGVHAFVGVRKREYNNLEEPWGRCDETKTLTHYEKYTLQGCSIECKAKKIYENCECRLVRHPGNEIECSPKQVKNCATPVLTQLKAGEIKDCECPVPCNYSEFRTSLSTAVLPNNNVMEELWKLYSPDDFANYTDDQSGLYIRENWILLDVFYESLNFEKYVQSEAISASALISDIGGQLGLFLGASFITMTEILEYLGRKAGRFFTSCSQRTTINPIKTRPREDTIGIKDLPSSSGS</sequence>
<keyword evidence="2 12" id="KW-0813">Transport</keyword>
<dbReference type="Gene3D" id="2.60.470.10">
    <property type="entry name" value="Acid-sensing ion channels like domains"/>
    <property type="match status" value="1"/>
</dbReference>
<keyword evidence="6" id="KW-0915">Sodium</keyword>
<evidence type="ECO:0000256" key="6">
    <source>
        <dbReference type="ARBA" id="ARBA00023053"/>
    </source>
</evidence>
<dbReference type="OrthoDB" id="5874059at2759"/>
<keyword evidence="10 12" id="KW-0739">Sodium transport</keyword>
<dbReference type="GeneID" id="119728794"/>
<dbReference type="GO" id="GO:0005886">
    <property type="term" value="C:plasma membrane"/>
    <property type="evidence" value="ECO:0007669"/>
    <property type="project" value="TreeGrafter"/>
</dbReference>
<protein>
    <submittedName>
        <fullName evidence="14">Uncharacterized protein</fullName>
    </submittedName>
</protein>
<keyword evidence="15" id="KW-1185">Reference proteome</keyword>